<gene>
    <name evidence="3" type="ORF">EVOR1521_LOCUS4251</name>
</gene>
<protein>
    <submittedName>
        <fullName evidence="3">Uncharacterized protein</fullName>
    </submittedName>
</protein>
<keyword evidence="2" id="KW-0812">Transmembrane</keyword>
<feature type="transmembrane region" description="Helical" evidence="2">
    <location>
        <begin position="483"/>
        <end position="505"/>
    </location>
</feature>
<evidence type="ECO:0000313" key="4">
    <source>
        <dbReference type="Proteomes" id="UP001178507"/>
    </source>
</evidence>
<evidence type="ECO:0000256" key="1">
    <source>
        <dbReference type="SAM" id="MobiDB-lite"/>
    </source>
</evidence>
<name>A0AA36MNT4_9DINO</name>
<feature type="transmembrane region" description="Helical" evidence="2">
    <location>
        <begin position="153"/>
        <end position="176"/>
    </location>
</feature>
<dbReference type="EMBL" id="CAUJNA010000280">
    <property type="protein sequence ID" value="CAJ1374805.1"/>
    <property type="molecule type" value="Genomic_DNA"/>
</dbReference>
<feature type="region of interest" description="Disordered" evidence="1">
    <location>
        <begin position="1"/>
        <end position="38"/>
    </location>
</feature>
<feature type="region of interest" description="Disordered" evidence="1">
    <location>
        <begin position="444"/>
        <end position="475"/>
    </location>
</feature>
<evidence type="ECO:0000256" key="2">
    <source>
        <dbReference type="SAM" id="Phobius"/>
    </source>
</evidence>
<feature type="transmembrane region" description="Helical" evidence="2">
    <location>
        <begin position="196"/>
        <end position="218"/>
    </location>
</feature>
<dbReference type="Proteomes" id="UP001178507">
    <property type="component" value="Unassembled WGS sequence"/>
</dbReference>
<organism evidence="3 4">
    <name type="scientific">Effrenium voratum</name>
    <dbReference type="NCBI Taxonomy" id="2562239"/>
    <lineage>
        <taxon>Eukaryota</taxon>
        <taxon>Sar</taxon>
        <taxon>Alveolata</taxon>
        <taxon>Dinophyceae</taxon>
        <taxon>Suessiales</taxon>
        <taxon>Symbiodiniaceae</taxon>
        <taxon>Effrenium</taxon>
    </lineage>
</organism>
<keyword evidence="4" id="KW-1185">Reference proteome</keyword>
<feature type="transmembrane region" description="Helical" evidence="2">
    <location>
        <begin position="298"/>
        <end position="317"/>
    </location>
</feature>
<comment type="caution">
    <text evidence="3">The sequence shown here is derived from an EMBL/GenBank/DDBJ whole genome shotgun (WGS) entry which is preliminary data.</text>
</comment>
<dbReference type="AlphaFoldDB" id="A0AA36MNT4"/>
<feature type="transmembrane region" description="Helical" evidence="2">
    <location>
        <begin position="72"/>
        <end position="89"/>
    </location>
</feature>
<sequence length="514" mass="57158">GSPASPALPRRKTSREPLAEPPGAQDLPSPLAEASPVPVAPGSQGLWKARCEFLAGLGQDQASTRWFSAQQAMWFLNFCIAMNAAWTWPSHWQKLGDHSNSVAWVGSWKTAGFALCDLLAIFALQEARQAYNSKQMQELALGEAEQEDLARPLCLLGLLQALVQCAYWLLFIHGLWMKAHCSWGTCRDRIVQTTMSAGALVVCTPGVCCAFYPVLLGLRSAERRLEEFADEIDRGRVPFEELISYYAQLEHLVSRIAKELYSTVMWVLLTCLLYALMQCCSVWLWIDKVEKAPYSVYVTYALAVLYCICFAVGYGLFSGVEQQHGRIRSAVDNHIATCPSDSYKGAIAYIYMGERPIRWKVPLSPKWPMAPTIERFQGALLVGSCAGKVGLQLIDGSIKMFKAVSEGDMMKRGWSHIKGQVAAESILPEVQPVMLEQPRDHFRLPHLPQLPQLPQKRGKPPLRAPEHKSKAPSIADTQRMSQAYVPLVPAVSLGAVLPLAVMLMFCAQARLRRR</sequence>
<keyword evidence="2" id="KW-1133">Transmembrane helix</keyword>
<reference evidence="3" key="1">
    <citation type="submission" date="2023-08" db="EMBL/GenBank/DDBJ databases">
        <authorList>
            <person name="Chen Y."/>
            <person name="Shah S."/>
            <person name="Dougan E. K."/>
            <person name="Thang M."/>
            <person name="Chan C."/>
        </authorList>
    </citation>
    <scope>NUCLEOTIDE SEQUENCE</scope>
</reference>
<evidence type="ECO:0000313" key="3">
    <source>
        <dbReference type="EMBL" id="CAJ1374805.1"/>
    </source>
</evidence>
<accession>A0AA36MNT4</accession>
<feature type="transmembrane region" description="Helical" evidence="2">
    <location>
        <begin position="101"/>
        <end position="124"/>
    </location>
</feature>
<feature type="compositionally biased region" description="Low complexity" evidence="1">
    <location>
        <begin position="445"/>
        <end position="455"/>
    </location>
</feature>
<feature type="non-terminal residue" evidence="3">
    <location>
        <position position="1"/>
    </location>
</feature>
<feature type="transmembrane region" description="Helical" evidence="2">
    <location>
        <begin position="264"/>
        <end position="286"/>
    </location>
</feature>
<proteinExistence type="predicted"/>
<keyword evidence="2" id="KW-0472">Membrane</keyword>